<reference evidence="3 4" key="1">
    <citation type="submission" date="2013-05" db="EMBL/GenBank/DDBJ databases">
        <title>Draft genome of the parasitic nematode Anyclostoma ceylanicum.</title>
        <authorList>
            <person name="Mitreva M."/>
        </authorList>
    </citation>
    <scope>NUCLEOTIDE SEQUENCE [LARGE SCALE GENOMIC DNA]</scope>
</reference>
<dbReference type="SUPFAM" id="SSF48726">
    <property type="entry name" value="Immunoglobulin"/>
    <property type="match status" value="1"/>
</dbReference>
<gene>
    <name evidence="3" type="ORF">ANCCEY_12744</name>
</gene>
<keyword evidence="4" id="KW-1185">Reference proteome</keyword>
<dbReference type="EMBL" id="KE125487">
    <property type="protein sequence ID" value="EPB68164.1"/>
    <property type="molecule type" value="Genomic_DNA"/>
</dbReference>
<dbReference type="InterPro" id="IPR013098">
    <property type="entry name" value="Ig_I-set"/>
</dbReference>
<dbReference type="PROSITE" id="PS50853">
    <property type="entry name" value="FN3"/>
    <property type="match status" value="1"/>
</dbReference>
<dbReference type="SUPFAM" id="SSF49265">
    <property type="entry name" value="Fibronectin type III"/>
    <property type="match status" value="1"/>
</dbReference>
<sequence length="262" mass="29348">MNVIRKRPRGAPKKRWMDAIWKDMKEINKPFFTSYKNGVAQLIINETDASCDGLYTLTASDSQGSDVVEVDLRVKHKQRYGSYHRFRVAAENGIGIGPYIESEKVKIRPGTLALDLEKPVVTTEGVSVFAKWNPLPIDGVKYLVEIKEAKSRRPWTAVSSEPVEGDSFMITGLTSGEDYTVRVTAITPEVQGTPSQESEIFKYENVIENEQPSFLVAPDDVTVVKGAKMKISAEFKGYPAPEVQWFKNRKVGSCHAYTSFAF</sequence>
<dbReference type="Pfam" id="PF07679">
    <property type="entry name" value="I-set"/>
    <property type="match status" value="1"/>
</dbReference>
<dbReference type="PANTHER" id="PTHR14340:SF9">
    <property type="entry name" value="FIBRONECTIN TYPE-III DOMAIN-CONTAINING PROTEIN"/>
    <property type="match status" value="1"/>
</dbReference>
<evidence type="ECO:0000313" key="4">
    <source>
        <dbReference type="Proteomes" id="UP000054495"/>
    </source>
</evidence>
<dbReference type="Gene3D" id="2.60.40.10">
    <property type="entry name" value="Immunoglobulins"/>
    <property type="match status" value="2"/>
</dbReference>
<dbReference type="AlphaFoldDB" id="A0A0D6L904"/>
<evidence type="ECO:0000256" key="1">
    <source>
        <dbReference type="ARBA" id="ARBA00023319"/>
    </source>
</evidence>
<dbReference type="Proteomes" id="UP000054495">
    <property type="component" value="Unassembled WGS sequence"/>
</dbReference>
<dbReference type="InterPro" id="IPR036116">
    <property type="entry name" value="FN3_sf"/>
</dbReference>
<feature type="domain" description="Fibronectin type-III" evidence="2">
    <location>
        <begin position="112"/>
        <end position="206"/>
    </location>
</feature>
<protein>
    <submittedName>
        <fullName evidence="3">Fibronectin type III domain protein</fullName>
    </submittedName>
</protein>
<accession>A0A0D6L904</accession>
<name>A0A0D6L904_9BILA</name>
<dbReference type="InterPro" id="IPR013783">
    <property type="entry name" value="Ig-like_fold"/>
</dbReference>
<proteinExistence type="predicted"/>
<evidence type="ECO:0000259" key="2">
    <source>
        <dbReference type="PROSITE" id="PS50853"/>
    </source>
</evidence>
<dbReference type="InterPro" id="IPR036179">
    <property type="entry name" value="Ig-like_dom_sf"/>
</dbReference>
<evidence type="ECO:0000313" key="3">
    <source>
        <dbReference type="EMBL" id="EPB68164.1"/>
    </source>
</evidence>
<organism evidence="3 4">
    <name type="scientific">Ancylostoma ceylanicum</name>
    <dbReference type="NCBI Taxonomy" id="53326"/>
    <lineage>
        <taxon>Eukaryota</taxon>
        <taxon>Metazoa</taxon>
        <taxon>Ecdysozoa</taxon>
        <taxon>Nematoda</taxon>
        <taxon>Chromadorea</taxon>
        <taxon>Rhabditida</taxon>
        <taxon>Rhabditina</taxon>
        <taxon>Rhabditomorpha</taxon>
        <taxon>Strongyloidea</taxon>
        <taxon>Ancylostomatidae</taxon>
        <taxon>Ancylostomatinae</taxon>
        <taxon>Ancylostoma</taxon>
    </lineage>
</organism>
<dbReference type="CDD" id="cd00063">
    <property type="entry name" value="FN3"/>
    <property type="match status" value="1"/>
</dbReference>
<dbReference type="InterPro" id="IPR003961">
    <property type="entry name" value="FN3_dom"/>
</dbReference>
<keyword evidence="1" id="KW-0393">Immunoglobulin domain</keyword>
<dbReference type="PANTHER" id="PTHR14340">
    <property type="entry name" value="MICROFIBRIL-ASSOCIATED GLYCOPROTEIN 3"/>
    <property type="match status" value="1"/>
</dbReference>
<dbReference type="Pfam" id="PF00041">
    <property type="entry name" value="fn3"/>
    <property type="match status" value="1"/>
</dbReference>